<dbReference type="EMBL" id="KB467831">
    <property type="protein sequence ID" value="PCH33285.1"/>
    <property type="molecule type" value="Genomic_DNA"/>
</dbReference>
<evidence type="ECO:0000313" key="1">
    <source>
        <dbReference type="EMBL" id="PCH33285.1"/>
    </source>
</evidence>
<reference evidence="1 2" key="1">
    <citation type="journal article" date="2012" name="Science">
        <title>The Paleozoic origin of enzymatic lignin decomposition reconstructed from 31 fungal genomes.</title>
        <authorList>
            <person name="Floudas D."/>
            <person name="Binder M."/>
            <person name="Riley R."/>
            <person name="Barry K."/>
            <person name="Blanchette R.A."/>
            <person name="Henrissat B."/>
            <person name="Martinez A.T."/>
            <person name="Otillar R."/>
            <person name="Spatafora J.W."/>
            <person name="Yadav J.S."/>
            <person name="Aerts A."/>
            <person name="Benoit I."/>
            <person name="Boyd A."/>
            <person name="Carlson A."/>
            <person name="Copeland A."/>
            <person name="Coutinho P.M."/>
            <person name="de Vries R.P."/>
            <person name="Ferreira P."/>
            <person name="Findley K."/>
            <person name="Foster B."/>
            <person name="Gaskell J."/>
            <person name="Glotzer D."/>
            <person name="Gorecki P."/>
            <person name="Heitman J."/>
            <person name="Hesse C."/>
            <person name="Hori C."/>
            <person name="Igarashi K."/>
            <person name="Jurgens J.A."/>
            <person name="Kallen N."/>
            <person name="Kersten P."/>
            <person name="Kohler A."/>
            <person name="Kuees U."/>
            <person name="Kumar T.K.A."/>
            <person name="Kuo A."/>
            <person name="LaButti K."/>
            <person name="Larrondo L.F."/>
            <person name="Lindquist E."/>
            <person name="Ling A."/>
            <person name="Lombard V."/>
            <person name="Lucas S."/>
            <person name="Lundell T."/>
            <person name="Martin R."/>
            <person name="McLaughlin D.J."/>
            <person name="Morgenstern I."/>
            <person name="Morin E."/>
            <person name="Murat C."/>
            <person name="Nagy L.G."/>
            <person name="Nolan M."/>
            <person name="Ohm R.A."/>
            <person name="Patyshakuliyeva A."/>
            <person name="Rokas A."/>
            <person name="Ruiz-Duenas F.J."/>
            <person name="Sabat G."/>
            <person name="Salamov A."/>
            <person name="Samejima M."/>
            <person name="Schmutz J."/>
            <person name="Slot J.C."/>
            <person name="St John F."/>
            <person name="Stenlid J."/>
            <person name="Sun H."/>
            <person name="Sun S."/>
            <person name="Syed K."/>
            <person name="Tsang A."/>
            <person name="Wiebenga A."/>
            <person name="Young D."/>
            <person name="Pisabarro A."/>
            <person name="Eastwood D.C."/>
            <person name="Martin F."/>
            <person name="Cullen D."/>
            <person name="Grigoriev I.V."/>
            <person name="Hibbett D.S."/>
        </authorList>
    </citation>
    <scope>NUCLEOTIDE SEQUENCE [LARGE SCALE GENOMIC DNA]</scope>
    <source>
        <strain evidence="1 2">MD-104</strain>
    </source>
</reference>
<proteinExistence type="predicted"/>
<evidence type="ECO:0000313" key="2">
    <source>
        <dbReference type="Proteomes" id="UP000218811"/>
    </source>
</evidence>
<organism evidence="1 2">
    <name type="scientific">Wolfiporia cocos (strain MD-104)</name>
    <name type="common">Brown rot fungus</name>
    <dbReference type="NCBI Taxonomy" id="742152"/>
    <lineage>
        <taxon>Eukaryota</taxon>
        <taxon>Fungi</taxon>
        <taxon>Dikarya</taxon>
        <taxon>Basidiomycota</taxon>
        <taxon>Agaricomycotina</taxon>
        <taxon>Agaricomycetes</taxon>
        <taxon>Polyporales</taxon>
        <taxon>Phaeolaceae</taxon>
        <taxon>Wolfiporia</taxon>
    </lineage>
</organism>
<dbReference type="AlphaFoldDB" id="A0A2H3IV30"/>
<protein>
    <submittedName>
        <fullName evidence="1">Uncharacterized protein</fullName>
    </submittedName>
</protein>
<accession>A0A2H3IV30</accession>
<keyword evidence="2" id="KW-1185">Reference proteome</keyword>
<gene>
    <name evidence="1" type="ORF">WOLCODRAFT_147386</name>
</gene>
<name>A0A2H3IV30_WOLCO</name>
<dbReference type="Proteomes" id="UP000218811">
    <property type="component" value="Unassembled WGS sequence"/>
</dbReference>
<sequence>MPPSIPITISMPTPSPIEPVTISMPTPTRTPTPLHDPMPPLIVHTPPPTYDHPTGPQLPTHSRVSTSPHNTIVQINNILCCNLDWTIINHNDLMNHFFTTLEYTTFLERILNSVHVLNLDWINPAIPPYKQASSIRMTFCDYPDGCILQTLQDVLLEFNIDQPTSCFHGRLSMKIIATPVLT</sequence>